<evidence type="ECO:0000313" key="3">
    <source>
        <dbReference type="Proteomes" id="UP000070198"/>
    </source>
</evidence>
<reference evidence="3 4" key="1">
    <citation type="submission" date="2016-01" db="EMBL/GenBank/DDBJ databases">
        <title>Highly variable Streptococcus oralis are common among viridans streptococci isolated from primates.</title>
        <authorList>
            <person name="Denapaite D."/>
            <person name="Rieger M."/>
            <person name="Koendgen S."/>
            <person name="Brueckner R."/>
            <person name="Ochigava I."/>
            <person name="Kappeler P."/>
            <person name="Maetz-Rensing K."/>
            <person name="Leendertz F."/>
            <person name="Hakenbeck R."/>
        </authorList>
    </citation>
    <scope>NUCLEOTIDE SEQUENCE [LARGE SCALE GENOMIC DNA]</scope>
    <source>
        <strain evidence="1 3">DD02</strain>
        <strain evidence="2 4">DD03</strain>
    </source>
</reference>
<dbReference type="AlphaFoldDB" id="A0A139QS14"/>
<dbReference type="EMBL" id="LQOF01000309">
    <property type="protein sequence ID" value="KXT67071.1"/>
    <property type="molecule type" value="Genomic_DNA"/>
</dbReference>
<evidence type="ECO:0008006" key="5">
    <source>
        <dbReference type="Google" id="ProtNLM"/>
    </source>
</evidence>
<dbReference type="Proteomes" id="UP000070198">
    <property type="component" value="Unassembled WGS sequence"/>
</dbReference>
<organism evidence="2 4">
    <name type="scientific">Streptococcus gallolyticus</name>
    <dbReference type="NCBI Taxonomy" id="315405"/>
    <lineage>
        <taxon>Bacteria</taxon>
        <taxon>Bacillati</taxon>
        <taxon>Bacillota</taxon>
        <taxon>Bacilli</taxon>
        <taxon>Lactobacillales</taxon>
        <taxon>Streptococcaceae</taxon>
        <taxon>Streptococcus</taxon>
    </lineage>
</organism>
<dbReference type="EMBL" id="LQXV01000327">
    <property type="protein sequence ID" value="KXU05320.1"/>
    <property type="molecule type" value="Genomic_DNA"/>
</dbReference>
<dbReference type="PATRIC" id="fig|315405.11.peg.1799"/>
<evidence type="ECO:0000313" key="2">
    <source>
        <dbReference type="EMBL" id="KXU05320.1"/>
    </source>
</evidence>
<dbReference type="Proteomes" id="UP000071927">
    <property type="component" value="Unassembled WGS sequence"/>
</dbReference>
<dbReference type="RefSeq" id="WP_061458950.1">
    <property type="nucleotide sequence ID" value="NZ_KQ968749.1"/>
</dbReference>
<gene>
    <name evidence="1" type="ORF">SGADD02_01535</name>
    <name evidence="2" type="ORF">SGADD03_01696</name>
</gene>
<proteinExistence type="predicted"/>
<evidence type="ECO:0000313" key="4">
    <source>
        <dbReference type="Proteomes" id="UP000071927"/>
    </source>
</evidence>
<sequence>MIENTVLSYSKQIDCPVEVIYQEVIEETLQFFKYYDNHITQLQEQMTIKKPFFTKTTKERVWGKTTVIEMKENHSLKLSSSYAGGNILQCFLFETVNGKTKIEYQEANSFTDKSKQVNFFIVSLLYRFVFKYKAAKRLKYIATKVA</sequence>
<comment type="caution">
    <text evidence="2">The sequence shown here is derived from an EMBL/GenBank/DDBJ whole genome shotgun (WGS) entry which is preliminary data.</text>
</comment>
<evidence type="ECO:0000313" key="1">
    <source>
        <dbReference type="EMBL" id="KXT67071.1"/>
    </source>
</evidence>
<name>A0A139QS14_9STRE</name>
<protein>
    <recommendedName>
        <fullName evidence="5">DUF3284 domain-containing protein</fullName>
    </recommendedName>
</protein>
<accession>A0A139QS14</accession>